<dbReference type="EMBL" id="JAGPYQ010000001">
    <property type="protein sequence ID" value="MBQ0848301.1"/>
    <property type="molecule type" value="Genomic_DNA"/>
</dbReference>
<protein>
    <submittedName>
        <fullName evidence="3">Uncharacterized protein</fullName>
    </submittedName>
</protein>
<gene>
    <name evidence="3" type="ORF">J8N05_08765</name>
</gene>
<dbReference type="PROSITE" id="PS51257">
    <property type="entry name" value="PROKAR_LIPOPROTEIN"/>
    <property type="match status" value="1"/>
</dbReference>
<name>A0A940XWI5_9ACTN</name>
<evidence type="ECO:0000256" key="1">
    <source>
        <dbReference type="SAM" id="MobiDB-lite"/>
    </source>
</evidence>
<proteinExistence type="predicted"/>
<comment type="caution">
    <text evidence="3">The sequence shown here is derived from an EMBL/GenBank/DDBJ whole genome shotgun (WGS) entry which is preliminary data.</text>
</comment>
<dbReference type="Proteomes" id="UP000677413">
    <property type="component" value="Unassembled WGS sequence"/>
</dbReference>
<feature type="chain" id="PRO_5037566968" evidence="2">
    <location>
        <begin position="25"/>
        <end position="60"/>
    </location>
</feature>
<keyword evidence="4" id="KW-1185">Reference proteome</keyword>
<keyword evidence="2" id="KW-0732">Signal</keyword>
<feature type="signal peptide" evidence="2">
    <location>
        <begin position="1"/>
        <end position="24"/>
    </location>
</feature>
<organism evidence="3 4">
    <name type="scientific">Streptomyces liliiviolaceus</name>
    <dbReference type="NCBI Taxonomy" id="2823109"/>
    <lineage>
        <taxon>Bacteria</taxon>
        <taxon>Bacillati</taxon>
        <taxon>Actinomycetota</taxon>
        <taxon>Actinomycetes</taxon>
        <taxon>Kitasatosporales</taxon>
        <taxon>Streptomycetaceae</taxon>
        <taxon>Streptomyces</taxon>
    </lineage>
</organism>
<sequence length="60" mass="6094">MSARTVRARLLAAALAVAALTLTACDNGEGIRDEGSAADGTQQPSWRLNAASAPPRSPST</sequence>
<evidence type="ECO:0000256" key="2">
    <source>
        <dbReference type="SAM" id="SignalP"/>
    </source>
</evidence>
<reference evidence="3 4" key="1">
    <citation type="submission" date="2021-04" db="EMBL/GenBank/DDBJ databases">
        <authorList>
            <person name="Tang X."/>
            <person name="Zhou X."/>
            <person name="Chen X."/>
            <person name="Cernava T."/>
            <person name="Zhang C."/>
        </authorList>
    </citation>
    <scope>NUCLEOTIDE SEQUENCE [LARGE SCALE GENOMIC DNA]</scope>
    <source>
        <strain evidence="3 4">BH-SS-21</strain>
    </source>
</reference>
<dbReference type="RefSeq" id="WP_210890602.1">
    <property type="nucleotide sequence ID" value="NZ_JAGPYQ010000001.1"/>
</dbReference>
<evidence type="ECO:0000313" key="3">
    <source>
        <dbReference type="EMBL" id="MBQ0848301.1"/>
    </source>
</evidence>
<feature type="region of interest" description="Disordered" evidence="1">
    <location>
        <begin position="28"/>
        <end position="60"/>
    </location>
</feature>
<accession>A0A940XWI5</accession>
<dbReference type="AlphaFoldDB" id="A0A940XWI5"/>
<evidence type="ECO:0000313" key="4">
    <source>
        <dbReference type="Proteomes" id="UP000677413"/>
    </source>
</evidence>